<reference evidence="3 4" key="1">
    <citation type="submission" date="2018-12" db="EMBL/GenBank/DDBJ databases">
        <title>Hymenobacter gummosus sp. nov., isolated from a spring.</title>
        <authorList>
            <person name="Nie L."/>
        </authorList>
    </citation>
    <scope>NUCLEOTIDE SEQUENCE [LARGE SCALE GENOMIC DNA]</scope>
    <source>
        <strain evidence="3 4">KCTC 52166</strain>
    </source>
</reference>
<keyword evidence="1" id="KW-0732">Signal</keyword>
<keyword evidence="4" id="KW-1185">Reference proteome</keyword>
<evidence type="ECO:0000313" key="3">
    <source>
        <dbReference type="EMBL" id="RTQ53437.1"/>
    </source>
</evidence>
<dbReference type="EMBL" id="RXOF01000001">
    <property type="protein sequence ID" value="RTQ53437.1"/>
    <property type="molecule type" value="Genomic_DNA"/>
</dbReference>
<evidence type="ECO:0000256" key="1">
    <source>
        <dbReference type="SAM" id="SignalP"/>
    </source>
</evidence>
<dbReference type="OrthoDB" id="838174at2"/>
<gene>
    <name evidence="3" type="ORF">EJV47_01475</name>
</gene>
<sequence length="224" mass="24558">MKQTFLTAALLTGLALTTAPSAHAQGIRFGLKAGANYSNLAGDLADEDLYDSKFGVHGGFMVNLALTDDGFLSVQPELLYSQKGYQYNGSQLFGTYKYSGKVRYDYLDVPVLLRIKADNLFFEAGPQYSYLINVNNSSQRTITVGGLTVEAPDNYNQDLSNTNRNEFGYVAGLGYQSDAGALLGLRYNGAFGDIAKNDTYWNGELRNARNSVFQLYLGYMFGGK</sequence>
<feature type="chain" id="PRO_5019180434" evidence="1">
    <location>
        <begin position="25"/>
        <end position="224"/>
    </location>
</feature>
<dbReference type="Pfam" id="PF13568">
    <property type="entry name" value="OMP_b-brl_2"/>
    <property type="match status" value="1"/>
</dbReference>
<dbReference type="Proteomes" id="UP000282184">
    <property type="component" value="Unassembled WGS sequence"/>
</dbReference>
<organism evidence="3 4">
    <name type="scientific">Hymenobacter gummosus</name>
    <dbReference type="NCBI Taxonomy" id="1776032"/>
    <lineage>
        <taxon>Bacteria</taxon>
        <taxon>Pseudomonadati</taxon>
        <taxon>Bacteroidota</taxon>
        <taxon>Cytophagia</taxon>
        <taxon>Cytophagales</taxon>
        <taxon>Hymenobacteraceae</taxon>
        <taxon>Hymenobacter</taxon>
    </lineage>
</organism>
<feature type="domain" description="Outer membrane protein beta-barrel" evidence="2">
    <location>
        <begin position="24"/>
        <end position="194"/>
    </location>
</feature>
<name>A0A431U8R0_9BACT</name>
<accession>A0A431U8R0</accession>
<feature type="signal peptide" evidence="1">
    <location>
        <begin position="1"/>
        <end position="24"/>
    </location>
</feature>
<evidence type="ECO:0000313" key="4">
    <source>
        <dbReference type="Proteomes" id="UP000282184"/>
    </source>
</evidence>
<dbReference type="InterPro" id="IPR025665">
    <property type="entry name" value="Beta-barrel_OMP_2"/>
</dbReference>
<comment type="caution">
    <text evidence="3">The sequence shown here is derived from an EMBL/GenBank/DDBJ whole genome shotgun (WGS) entry which is preliminary data.</text>
</comment>
<dbReference type="RefSeq" id="WP_126691364.1">
    <property type="nucleotide sequence ID" value="NZ_RXOF01000001.1"/>
</dbReference>
<evidence type="ECO:0000259" key="2">
    <source>
        <dbReference type="Pfam" id="PF13568"/>
    </source>
</evidence>
<protein>
    <submittedName>
        <fullName evidence="3">PorT family protein</fullName>
    </submittedName>
</protein>
<proteinExistence type="predicted"/>
<dbReference type="AlphaFoldDB" id="A0A431U8R0"/>